<keyword evidence="2" id="KW-1185">Reference proteome</keyword>
<proteinExistence type="predicted"/>
<organism evidence="2">
    <name type="scientific">Acromyrmex echinatior</name>
    <name type="common">Panamanian leafcutter ant</name>
    <name type="synonym">Acromyrmex octospinosus echinatior</name>
    <dbReference type="NCBI Taxonomy" id="103372"/>
    <lineage>
        <taxon>Eukaryota</taxon>
        <taxon>Metazoa</taxon>
        <taxon>Ecdysozoa</taxon>
        <taxon>Arthropoda</taxon>
        <taxon>Hexapoda</taxon>
        <taxon>Insecta</taxon>
        <taxon>Pterygota</taxon>
        <taxon>Neoptera</taxon>
        <taxon>Endopterygota</taxon>
        <taxon>Hymenoptera</taxon>
        <taxon>Apocrita</taxon>
        <taxon>Aculeata</taxon>
        <taxon>Formicoidea</taxon>
        <taxon>Formicidae</taxon>
        <taxon>Myrmicinae</taxon>
        <taxon>Acromyrmex</taxon>
    </lineage>
</organism>
<dbReference type="STRING" id="103372.F4X5P5"/>
<dbReference type="InParanoid" id="F4X5P5"/>
<protein>
    <submittedName>
        <fullName evidence="1">Uncharacterized protein</fullName>
    </submittedName>
</protein>
<accession>F4X5P5</accession>
<name>F4X5P5_ACREC</name>
<dbReference type="EMBL" id="GL888730">
    <property type="protein sequence ID" value="EGI58250.1"/>
    <property type="molecule type" value="Genomic_DNA"/>
</dbReference>
<dbReference type="AlphaFoldDB" id="F4X5P5"/>
<evidence type="ECO:0000313" key="1">
    <source>
        <dbReference type="EMBL" id="EGI58250.1"/>
    </source>
</evidence>
<sequence length="434" mass="49907">MKATALNFVLSTKDVRLRVLLLLNLPGACMKIAIRIKTNTVAISVPLKLRIPPSLGLILRFGWSARQMDAYSIVFFQSQQLNVIEALPKWQLLKSAEEFGSKFNNELRNVFVAIRTNLKMQSNKAFLSQLPMKFRQNQIFTSAPIHRPTYYCVVPTNLKMKKRGNWTEEDMKEAVKQKHFQLLSYIKDLDNKFMPLSRSEFLKFSYDLVGHLKLPHQFNEENKTLLALISVCVAQRANPLALRRDCAVSLMGSEGEGMRATMLPACKPPRFSQIAGSSVRNDPVIAHSIHTEVQKYFRNYHQPHGWLINKNSMMPQISNDTRWNSQKECVRTFVENFHKYNEIRMEQSIDSGIKAKNLLNQLIIVGNSLDLLQSDITSIAKAVEIWMNLIKSSELSNYRDDINNRFQEKSIQEQSISRLNSDQELQAKDCILRA</sequence>
<reference evidence="1" key="1">
    <citation type="submission" date="2011-02" db="EMBL/GenBank/DDBJ databases">
        <title>The genome of the leaf-cutting ant Acromyrmex echinatior suggests key adaptations to social evolution and fungus farming.</title>
        <authorList>
            <person name="Nygaard S."/>
            <person name="Zhang G."/>
        </authorList>
    </citation>
    <scope>NUCLEOTIDE SEQUENCE</scope>
</reference>
<dbReference type="Proteomes" id="UP000007755">
    <property type="component" value="Unassembled WGS sequence"/>
</dbReference>
<gene>
    <name evidence="1" type="ORF">G5I_13684</name>
</gene>
<evidence type="ECO:0000313" key="2">
    <source>
        <dbReference type="Proteomes" id="UP000007755"/>
    </source>
</evidence>